<evidence type="ECO:0000313" key="1">
    <source>
        <dbReference type="EMBL" id="EGN95194.1"/>
    </source>
</evidence>
<dbReference type="AlphaFoldDB" id="F8Q9D9"/>
<evidence type="ECO:0000313" key="2">
    <source>
        <dbReference type="Proteomes" id="UP000008063"/>
    </source>
</evidence>
<dbReference type="EMBL" id="GL945486">
    <property type="protein sequence ID" value="EGN95194.1"/>
    <property type="molecule type" value="Genomic_DNA"/>
</dbReference>
<accession>F8Q9D9</accession>
<gene>
    <name evidence="1" type="ORF">SERLA73DRAFT_155326</name>
</gene>
<reference evidence="2" key="1">
    <citation type="journal article" date="2011" name="Science">
        <title>The plant cell wall-decomposing machinery underlies the functional diversity of forest fungi.</title>
        <authorList>
            <person name="Eastwood D.C."/>
            <person name="Floudas D."/>
            <person name="Binder M."/>
            <person name="Majcherczyk A."/>
            <person name="Schneider P."/>
            <person name="Aerts A."/>
            <person name="Asiegbu F.O."/>
            <person name="Baker S.E."/>
            <person name="Barry K."/>
            <person name="Bendiksby M."/>
            <person name="Blumentritt M."/>
            <person name="Coutinho P.M."/>
            <person name="Cullen D."/>
            <person name="de Vries R.P."/>
            <person name="Gathman A."/>
            <person name="Goodell B."/>
            <person name="Henrissat B."/>
            <person name="Ihrmark K."/>
            <person name="Kauserud H."/>
            <person name="Kohler A."/>
            <person name="LaButti K."/>
            <person name="Lapidus A."/>
            <person name="Lavin J.L."/>
            <person name="Lee Y.-H."/>
            <person name="Lindquist E."/>
            <person name="Lilly W."/>
            <person name="Lucas S."/>
            <person name="Morin E."/>
            <person name="Murat C."/>
            <person name="Oguiza J.A."/>
            <person name="Park J."/>
            <person name="Pisabarro A.G."/>
            <person name="Riley R."/>
            <person name="Rosling A."/>
            <person name="Salamov A."/>
            <person name="Schmidt O."/>
            <person name="Schmutz J."/>
            <person name="Skrede I."/>
            <person name="Stenlid J."/>
            <person name="Wiebenga A."/>
            <person name="Xie X."/>
            <person name="Kuees U."/>
            <person name="Hibbett D.S."/>
            <person name="Hoffmeister D."/>
            <person name="Hoegberg N."/>
            <person name="Martin F."/>
            <person name="Grigoriev I.V."/>
            <person name="Watkinson S.C."/>
        </authorList>
    </citation>
    <scope>NUCLEOTIDE SEQUENCE [LARGE SCALE GENOMIC DNA]</scope>
    <source>
        <strain evidence="2">strain S7.3</strain>
    </source>
</reference>
<dbReference type="InParanoid" id="F8Q9D9"/>
<organism evidence="2">
    <name type="scientific">Serpula lacrymans var. lacrymans (strain S7.3)</name>
    <name type="common">Dry rot fungus</name>
    <dbReference type="NCBI Taxonomy" id="936435"/>
    <lineage>
        <taxon>Eukaryota</taxon>
        <taxon>Fungi</taxon>
        <taxon>Dikarya</taxon>
        <taxon>Basidiomycota</taxon>
        <taxon>Agaricomycotina</taxon>
        <taxon>Agaricomycetes</taxon>
        <taxon>Agaricomycetidae</taxon>
        <taxon>Boletales</taxon>
        <taxon>Coniophorineae</taxon>
        <taxon>Serpulaceae</taxon>
        <taxon>Serpula</taxon>
    </lineage>
</organism>
<sequence>MPRNYSWLPLSTKEGFASLVGQVITKAATLKPYIIISMNAVVDGGTATLSELPSAVSSCPAQASALTPPESEDEYNWDLEDRCISKKPAIKLSSASTTSTPIKTVSTPVKSPTPNVFGYPPFFYYNTPFLPYPINYGIPGTGMPMKMEFSETGLPWSPVMPPTSSHKANHDEKQRLSSPPVEILSISDICGLYGLGESIQSGLEQLGFKLMKAVADDVRGRSPCNQLHCVRGLYLKIEEKQHNVRKWSLNRKESAAWHGV</sequence>
<dbReference type="HOGENOM" id="CLU_1210424_0_0_1"/>
<keyword evidence="2" id="KW-1185">Reference proteome</keyword>
<dbReference type="Proteomes" id="UP000008063">
    <property type="component" value="Unassembled WGS sequence"/>
</dbReference>
<name>F8Q9D9_SERL3</name>
<proteinExistence type="predicted"/>
<protein>
    <submittedName>
        <fullName evidence="1">Uncharacterized protein</fullName>
    </submittedName>
</protein>